<keyword evidence="2" id="KW-0813">Transport</keyword>
<dbReference type="EMBL" id="SGXF01000001">
    <property type="protein sequence ID" value="RZT02713.1"/>
    <property type="molecule type" value="Genomic_DNA"/>
</dbReference>
<protein>
    <submittedName>
        <fullName evidence="9">Na+/melibiose symporter-like transporter</fullName>
    </submittedName>
</protein>
<evidence type="ECO:0000313" key="10">
    <source>
        <dbReference type="Proteomes" id="UP000292927"/>
    </source>
</evidence>
<keyword evidence="5 7" id="KW-0472">Membrane</keyword>
<feature type="transmembrane region" description="Helical" evidence="7">
    <location>
        <begin position="102"/>
        <end position="120"/>
    </location>
</feature>
<comment type="subcellular location">
    <subcellularLocation>
        <location evidence="1">Cell membrane</location>
        <topology evidence="1">Multi-pass membrane protein</topology>
    </subcellularLocation>
</comment>
<dbReference type="SUPFAM" id="SSF103473">
    <property type="entry name" value="MFS general substrate transporter"/>
    <property type="match status" value="1"/>
</dbReference>
<feature type="transmembrane region" description="Helical" evidence="7">
    <location>
        <begin position="235"/>
        <end position="256"/>
    </location>
</feature>
<evidence type="ECO:0000256" key="6">
    <source>
        <dbReference type="SAM" id="MobiDB-lite"/>
    </source>
</evidence>
<feature type="transmembrane region" description="Helical" evidence="7">
    <location>
        <begin position="388"/>
        <end position="409"/>
    </location>
</feature>
<reference evidence="9 10" key="1">
    <citation type="submission" date="2019-02" db="EMBL/GenBank/DDBJ databases">
        <title>Genomic Encyclopedia of Type Strains, Phase IV (KMG-IV): sequencing the most valuable type-strain genomes for metagenomic binning, comparative biology and taxonomic classification.</title>
        <authorList>
            <person name="Goeker M."/>
        </authorList>
    </citation>
    <scope>NUCLEOTIDE SEQUENCE [LARGE SCALE GENOMIC DNA]</scope>
    <source>
        <strain evidence="9 10">DSM 29486</strain>
    </source>
</reference>
<feature type="transmembrane region" description="Helical" evidence="7">
    <location>
        <begin position="325"/>
        <end position="342"/>
    </location>
</feature>
<feature type="transmembrane region" description="Helical" evidence="7">
    <location>
        <begin position="45"/>
        <end position="65"/>
    </location>
</feature>
<dbReference type="Proteomes" id="UP000292927">
    <property type="component" value="Unassembled WGS sequence"/>
</dbReference>
<gene>
    <name evidence="9" type="ORF">EV209_0837</name>
</gene>
<evidence type="ECO:0000259" key="8">
    <source>
        <dbReference type="PROSITE" id="PS50850"/>
    </source>
</evidence>
<evidence type="ECO:0000256" key="3">
    <source>
        <dbReference type="ARBA" id="ARBA00022692"/>
    </source>
</evidence>
<dbReference type="GO" id="GO:0005886">
    <property type="term" value="C:plasma membrane"/>
    <property type="evidence" value="ECO:0007669"/>
    <property type="project" value="UniProtKB-SubCell"/>
</dbReference>
<dbReference type="PANTHER" id="PTHR23528:SF1">
    <property type="entry name" value="MAJOR FACILITATOR SUPERFAMILY (MFS) PROFILE DOMAIN-CONTAINING PROTEIN"/>
    <property type="match status" value="1"/>
</dbReference>
<feature type="transmembrane region" description="Helical" evidence="7">
    <location>
        <begin position="268"/>
        <end position="289"/>
    </location>
</feature>
<dbReference type="PANTHER" id="PTHR23528">
    <property type="match status" value="1"/>
</dbReference>
<dbReference type="Pfam" id="PF07690">
    <property type="entry name" value="MFS_1"/>
    <property type="match status" value="1"/>
</dbReference>
<feature type="transmembrane region" description="Helical" evidence="7">
    <location>
        <begin position="301"/>
        <end position="319"/>
    </location>
</feature>
<evidence type="ECO:0000313" key="9">
    <source>
        <dbReference type="EMBL" id="RZT02713.1"/>
    </source>
</evidence>
<feature type="region of interest" description="Disordered" evidence="6">
    <location>
        <begin position="205"/>
        <end position="227"/>
    </location>
</feature>
<name>A0A4Q7PPD4_9FIRM</name>
<feature type="transmembrane region" description="Helical" evidence="7">
    <location>
        <begin position="171"/>
        <end position="191"/>
    </location>
</feature>
<dbReference type="OrthoDB" id="7584869at2"/>
<dbReference type="Gene3D" id="1.20.1250.20">
    <property type="entry name" value="MFS general substrate transporter like domains"/>
    <property type="match status" value="2"/>
</dbReference>
<dbReference type="PROSITE" id="PS50850">
    <property type="entry name" value="MFS"/>
    <property type="match status" value="1"/>
</dbReference>
<evidence type="ECO:0000256" key="5">
    <source>
        <dbReference type="ARBA" id="ARBA00023136"/>
    </source>
</evidence>
<evidence type="ECO:0000256" key="4">
    <source>
        <dbReference type="ARBA" id="ARBA00022989"/>
    </source>
</evidence>
<accession>A0A4Q7PPD4</accession>
<dbReference type="AlphaFoldDB" id="A0A4Q7PPD4"/>
<feature type="transmembrane region" description="Helical" evidence="7">
    <location>
        <begin position="140"/>
        <end position="159"/>
    </location>
</feature>
<feature type="transmembrane region" description="Helical" evidence="7">
    <location>
        <begin position="363"/>
        <end position="382"/>
    </location>
</feature>
<sequence>MKLNTKRTIFVGFAFLSICAFWQLYDSIVPLILKHTFDVSDTVAGGIMAIDNVLALFMLPLFGALSDKVHSPIGRRTPFIVVGTVVAVISMLMLPLSDNMVSLPFFILALMVTLIAMGSYRSPAVSLMPDVTPKPLRSKANAIINLMGAVGGIISLILISALVPKTGKPDYFPIFLIVAAVMGAAVVLLLWKIQENPMRQERERLEKEWGEEEKEQEEKVSGKPAPMSGPVKKSLILILISVFCWFMGYNAVTTAFSKYAQIQWGMQGGGFANCMMVATGAAILSYIPVGALASKIGRKKTILGGVVLLGAMFGLGGLIPEYHFWVNALFALVGVAWAAINVNSYPMVVEMSKGSDIGKFTGYYYTFSMAAQIVTPILSGFLLDQVGYWTLFPYAAVFVVLAFFTMLFVKHGDSKPLPAKSKLEAFDVDD</sequence>
<dbReference type="GO" id="GO:0022857">
    <property type="term" value="F:transmembrane transporter activity"/>
    <property type="evidence" value="ECO:0007669"/>
    <property type="project" value="InterPro"/>
</dbReference>
<feature type="transmembrane region" description="Helical" evidence="7">
    <location>
        <begin position="77"/>
        <end position="96"/>
    </location>
</feature>
<feature type="domain" description="Major facilitator superfamily (MFS) profile" evidence="8">
    <location>
        <begin position="1"/>
        <end position="413"/>
    </location>
</feature>
<dbReference type="InterPro" id="IPR011701">
    <property type="entry name" value="MFS"/>
</dbReference>
<dbReference type="InterPro" id="IPR036259">
    <property type="entry name" value="MFS_trans_sf"/>
</dbReference>
<evidence type="ECO:0000256" key="1">
    <source>
        <dbReference type="ARBA" id="ARBA00004651"/>
    </source>
</evidence>
<comment type="caution">
    <text evidence="9">The sequence shown here is derived from an EMBL/GenBank/DDBJ whole genome shotgun (WGS) entry which is preliminary data.</text>
</comment>
<keyword evidence="3 7" id="KW-0812">Transmembrane</keyword>
<keyword evidence="10" id="KW-1185">Reference proteome</keyword>
<dbReference type="InterPro" id="IPR020846">
    <property type="entry name" value="MFS_dom"/>
</dbReference>
<proteinExistence type="predicted"/>
<dbReference type="RefSeq" id="WP_130433329.1">
    <property type="nucleotide sequence ID" value="NZ_SGXF01000001.1"/>
</dbReference>
<keyword evidence="4 7" id="KW-1133">Transmembrane helix</keyword>
<organism evidence="9 10">
    <name type="scientific">Cuneatibacter caecimuris</name>
    <dbReference type="NCBI Taxonomy" id="1796618"/>
    <lineage>
        <taxon>Bacteria</taxon>
        <taxon>Bacillati</taxon>
        <taxon>Bacillota</taxon>
        <taxon>Clostridia</taxon>
        <taxon>Lachnospirales</taxon>
        <taxon>Lachnospiraceae</taxon>
        <taxon>Cuneatibacter</taxon>
    </lineage>
</organism>
<evidence type="ECO:0000256" key="7">
    <source>
        <dbReference type="SAM" id="Phobius"/>
    </source>
</evidence>
<evidence type="ECO:0000256" key="2">
    <source>
        <dbReference type="ARBA" id="ARBA00022448"/>
    </source>
</evidence>
<feature type="transmembrane region" description="Helical" evidence="7">
    <location>
        <begin position="7"/>
        <end position="25"/>
    </location>
</feature>